<comment type="caution">
    <text evidence="1">The sequence shown here is derived from an EMBL/GenBank/DDBJ whole genome shotgun (WGS) entry which is preliminary data.</text>
</comment>
<evidence type="ECO:0000313" key="1">
    <source>
        <dbReference type="EMBL" id="KAJ8430370.1"/>
    </source>
</evidence>
<gene>
    <name evidence="1" type="ORF">Cgig2_034181</name>
</gene>
<evidence type="ECO:0000313" key="2">
    <source>
        <dbReference type="Proteomes" id="UP001153076"/>
    </source>
</evidence>
<name>A0A9Q1JSR7_9CARY</name>
<keyword evidence="2" id="KW-1185">Reference proteome</keyword>
<proteinExistence type="predicted"/>
<dbReference type="AlphaFoldDB" id="A0A9Q1JSR7"/>
<sequence length="219" mass="25281">MDDIKPEVRFWELAVPCYVLGASPPFADFIIDRVMMLNNGVLLVRFDYLEAWDQKIDKVRVWVLPDLDLKYWSASSLSKLASLLGTPITVDKNTEEKSTVRYARVSIKFQYRNKCQSSYIMTINMYSLFSRRKTQEGRTMAIEAENIQLVQNTTEQVVETRVQKVTERCNESMVLALTYSPTRKLCFWQIKLLITFQASLSSLSDRTLDLSHNLSICGP</sequence>
<dbReference type="EMBL" id="JAKOGI010000801">
    <property type="protein sequence ID" value="KAJ8430370.1"/>
    <property type="molecule type" value="Genomic_DNA"/>
</dbReference>
<dbReference type="Proteomes" id="UP001153076">
    <property type="component" value="Unassembled WGS sequence"/>
</dbReference>
<dbReference type="PANTHER" id="PTHR31286">
    <property type="entry name" value="GLYCINE-RICH CELL WALL STRUCTURAL PROTEIN 1.8-LIKE"/>
    <property type="match status" value="1"/>
</dbReference>
<organism evidence="1 2">
    <name type="scientific">Carnegiea gigantea</name>
    <dbReference type="NCBI Taxonomy" id="171969"/>
    <lineage>
        <taxon>Eukaryota</taxon>
        <taxon>Viridiplantae</taxon>
        <taxon>Streptophyta</taxon>
        <taxon>Embryophyta</taxon>
        <taxon>Tracheophyta</taxon>
        <taxon>Spermatophyta</taxon>
        <taxon>Magnoliopsida</taxon>
        <taxon>eudicotyledons</taxon>
        <taxon>Gunneridae</taxon>
        <taxon>Pentapetalae</taxon>
        <taxon>Caryophyllales</taxon>
        <taxon>Cactineae</taxon>
        <taxon>Cactaceae</taxon>
        <taxon>Cactoideae</taxon>
        <taxon>Echinocereeae</taxon>
        <taxon>Carnegiea</taxon>
    </lineage>
</organism>
<dbReference type="PANTHER" id="PTHR31286:SF165">
    <property type="entry name" value="DUF4283 DOMAIN-CONTAINING PROTEIN"/>
    <property type="match status" value="1"/>
</dbReference>
<evidence type="ECO:0008006" key="3">
    <source>
        <dbReference type="Google" id="ProtNLM"/>
    </source>
</evidence>
<accession>A0A9Q1JSR7</accession>
<protein>
    <recommendedName>
        <fullName evidence="3">DUF4283 domain-containing protein</fullName>
    </recommendedName>
</protein>
<reference evidence="1" key="1">
    <citation type="submission" date="2022-04" db="EMBL/GenBank/DDBJ databases">
        <title>Carnegiea gigantea Genome sequencing and assembly v2.</title>
        <authorList>
            <person name="Copetti D."/>
            <person name="Sanderson M.J."/>
            <person name="Burquez A."/>
            <person name="Wojciechowski M.F."/>
        </authorList>
    </citation>
    <scope>NUCLEOTIDE SEQUENCE</scope>
    <source>
        <strain evidence="1">SGP5-SGP5p</strain>
        <tissue evidence="1">Aerial part</tissue>
    </source>
</reference>
<dbReference type="InterPro" id="IPR040256">
    <property type="entry name" value="At4g02000-like"/>
</dbReference>